<gene>
    <name evidence="7" type="ORF">HNR46_001246</name>
</gene>
<dbReference type="GO" id="GO:0030170">
    <property type="term" value="F:pyridoxal phosphate binding"/>
    <property type="evidence" value="ECO:0007669"/>
    <property type="project" value="InterPro"/>
</dbReference>
<dbReference type="Proteomes" id="UP000557717">
    <property type="component" value="Unassembled WGS sequence"/>
</dbReference>
<dbReference type="GO" id="GO:0004069">
    <property type="term" value="F:L-aspartate:2-oxoglutarate aminotransferase activity"/>
    <property type="evidence" value="ECO:0007669"/>
    <property type="project" value="UniProtKB-EC"/>
</dbReference>
<dbReference type="Gene3D" id="3.40.640.10">
    <property type="entry name" value="Type I PLP-dependent aspartate aminotransferase-like (Major domain)"/>
    <property type="match status" value="1"/>
</dbReference>
<dbReference type="InterPro" id="IPR050596">
    <property type="entry name" value="AspAT/PAT-like"/>
</dbReference>
<evidence type="ECO:0000313" key="7">
    <source>
        <dbReference type="EMBL" id="MBB5351012.1"/>
    </source>
</evidence>
<dbReference type="PANTHER" id="PTHR46383">
    <property type="entry name" value="ASPARTATE AMINOTRANSFERASE"/>
    <property type="match status" value="1"/>
</dbReference>
<dbReference type="EC" id="2.6.1.1" evidence="7"/>
<dbReference type="Pfam" id="PF00155">
    <property type="entry name" value="Aminotran_1_2"/>
    <property type="match status" value="1"/>
</dbReference>
<proteinExistence type="inferred from homology"/>
<dbReference type="Gene3D" id="3.90.1150.10">
    <property type="entry name" value="Aspartate Aminotransferase, domain 1"/>
    <property type="match status" value="1"/>
</dbReference>
<reference evidence="7 8" key="1">
    <citation type="submission" date="2020-08" db="EMBL/GenBank/DDBJ databases">
        <title>Genomic Encyclopedia of Type Strains, Phase IV (KMG-IV): sequencing the most valuable type-strain genomes for metagenomic binning, comparative biology and taxonomic classification.</title>
        <authorList>
            <person name="Goeker M."/>
        </authorList>
    </citation>
    <scope>NUCLEOTIDE SEQUENCE [LARGE SCALE GENOMIC DNA]</scope>
    <source>
        <strain evidence="7 8">YC6886</strain>
    </source>
</reference>
<dbReference type="AlphaFoldDB" id="A0A840UZ04"/>
<keyword evidence="3 7" id="KW-0032">Aminotransferase</keyword>
<dbReference type="FunFam" id="3.40.640.10:FF:000033">
    <property type="entry name" value="Aspartate aminotransferase"/>
    <property type="match status" value="1"/>
</dbReference>
<dbReference type="EMBL" id="JACHFD010000005">
    <property type="protein sequence ID" value="MBB5351012.1"/>
    <property type="molecule type" value="Genomic_DNA"/>
</dbReference>
<dbReference type="CDD" id="cd00609">
    <property type="entry name" value="AAT_like"/>
    <property type="match status" value="1"/>
</dbReference>
<evidence type="ECO:0000256" key="5">
    <source>
        <dbReference type="ARBA" id="ARBA00022898"/>
    </source>
</evidence>
<evidence type="ECO:0000313" key="8">
    <source>
        <dbReference type="Proteomes" id="UP000557717"/>
    </source>
</evidence>
<accession>A0A840UZ04</accession>
<name>A0A840UZ04_9BACT</name>
<dbReference type="SUPFAM" id="SSF53383">
    <property type="entry name" value="PLP-dependent transferases"/>
    <property type="match status" value="1"/>
</dbReference>
<dbReference type="EC" id="2.6.1.-" evidence="7"/>
<dbReference type="GO" id="GO:0006520">
    <property type="term" value="P:amino acid metabolic process"/>
    <property type="evidence" value="ECO:0007669"/>
    <property type="project" value="InterPro"/>
</dbReference>
<keyword evidence="4 7" id="KW-0808">Transferase</keyword>
<evidence type="ECO:0000256" key="4">
    <source>
        <dbReference type="ARBA" id="ARBA00022679"/>
    </source>
</evidence>
<comment type="cofactor">
    <cofactor evidence="1">
        <name>pyridoxal 5'-phosphate</name>
        <dbReference type="ChEBI" id="CHEBI:597326"/>
    </cofactor>
</comment>
<dbReference type="PANTHER" id="PTHR46383:SF1">
    <property type="entry name" value="ASPARTATE AMINOTRANSFERASE"/>
    <property type="match status" value="1"/>
</dbReference>
<comment type="similarity">
    <text evidence="2">Belongs to the class-I pyridoxal-phosphate-dependent aminotransferase family.</text>
</comment>
<keyword evidence="8" id="KW-1185">Reference proteome</keyword>
<organism evidence="7 8">
    <name type="scientific">Haloferula luteola</name>
    <dbReference type="NCBI Taxonomy" id="595692"/>
    <lineage>
        <taxon>Bacteria</taxon>
        <taxon>Pseudomonadati</taxon>
        <taxon>Verrucomicrobiota</taxon>
        <taxon>Verrucomicrobiia</taxon>
        <taxon>Verrucomicrobiales</taxon>
        <taxon>Verrucomicrobiaceae</taxon>
        <taxon>Haloferula</taxon>
    </lineage>
</organism>
<evidence type="ECO:0000256" key="2">
    <source>
        <dbReference type="ARBA" id="ARBA00007441"/>
    </source>
</evidence>
<comment type="caution">
    <text evidence="7">The sequence shown here is derived from an EMBL/GenBank/DDBJ whole genome shotgun (WGS) entry which is preliminary data.</text>
</comment>
<evidence type="ECO:0000256" key="1">
    <source>
        <dbReference type="ARBA" id="ARBA00001933"/>
    </source>
</evidence>
<dbReference type="InterPro" id="IPR015424">
    <property type="entry name" value="PyrdxlP-dep_Trfase"/>
</dbReference>
<dbReference type="InterPro" id="IPR004839">
    <property type="entry name" value="Aminotransferase_I/II_large"/>
</dbReference>
<evidence type="ECO:0000259" key="6">
    <source>
        <dbReference type="Pfam" id="PF00155"/>
    </source>
</evidence>
<dbReference type="RefSeq" id="WP_184016813.1">
    <property type="nucleotide sequence ID" value="NZ_JACHFD010000005.1"/>
</dbReference>
<keyword evidence="5" id="KW-0663">Pyridoxal phosphate</keyword>
<sequence>MSRLAHRTSVIDASGIRKVFDLARSMKDPINLSIGQPDFDVPDEIKAAAHAAIDAGRNTYTPTQGQADLRELLRADEKAFTGREWSEAETLVTSGVSGGLFLALLALIDEGDEVIIPDPYFVMYKHLVRLFGGVPVYLDTYDAAFGIDPERLAGLISPKTKLLLLNSPANPTGRILSRAELEGVAEVCRKYGVLVISDEIYRHFAYTEMVSMAEVYEDTLVLAGHSKAYGMTGWRLGYACGPADVIGAMTKVQQYSFVCAPSVTQFAALAAPEVALEPYIDRYRAKRDLMVGLLGEKFEIGPPDGAFYLWAKAPEGFTGTSFVEQAIANNVLVIPGGVFSERDTHFRVCYTVPDDRLQAGAEILCGLAGK</sequence>
<dbReference type="InterPro" id="IPR015422">
    <property type="entry name" value="PyrdxlP-dep_Trfase_small"/>
</dbReference>
<feature type="domain" description="Aminotransferase class I/classII large" evidence="6">
    <location>
        <begin position="28"/>
        <end position="362"/>
    </location>
</feature>
<dbReference type="InterPro" id="IPR015421">
    <property type="entry name" value="PyrdxlP-dep_Trfase_major"/>
</dbReference>
<protein>
    <submittedName>
        <fullName evidence="7">Aspartate aminotransferase/aminotransferase</fullName>
        <ecNumber evidence="7">2.6.1.-</ecNumber>
        <ecNumber evidence="7">2.6.1.1</ecNumber>
    </submittedName>
</protein>
<evidence type="ECO:0000256" key="3">
    <source>
        <dbReference type="ARBA" id="ARBA00022576"/>
    </source>
</evidence>